<name>A0AAD0Y990_9FLAO</name>
<reference evidence="3 4" key="1">
    <citation type="submission" date="2018-11" db="EMBL/GenBank/DDBJ databases">
        <title>Proposal to divide the Flavobacteriaceae and reorganize its genera based on Amino Acid Identity values calculated from whole genome sequences.</title>
        <authorList>
            <person name="Nicholson A.C."/>
            <person name="Gulvik C.A."/>
            <person name="Whitney A.M."/>
            <person name="Humrighouse B.W."/>
            <person name="Bell M."/>
            <person name="Holmes B."/>
            <person name="Steigerwalt A.G."/>
            <person name="Villarma A."/>
            <person name="Sheth M."/>
            <person name="Batra D."/>
            <person name="Pryor J."/>
            <person name="Bernardet J.-F."/>
            <person name="Hugo C."/>
            <person name="Kampfer P."/>
            <person name="Newman J."/>
            <person name="McQuiston J.R."/>
        </authorList>
    </citation>
    <scope>NUCLEOTIDE SEQUENCE [LARGE SCALE GENOMIC DNA]</scope>
    <source>
        <strain evidence="1 3">G0207</strain>
        <strain evidence="2 4">H5143</strain>
    </source>
</reference>
<dbReference type="AlphaFoldDB" id="A0AAD0Y990"/>
<proteinExistence type="predicted"/>
<evidence type="ECO:0000313" key="2">
    <source>
        <dbReference type="EMBL" id="AZA94519.1"/>
    </source>
</evidence>
<dbReference type="EMBL" id="CP033915">
    <property type="protein sequence ID" value="AZA86111.1"/>
    <property type="molecule type" value="Genomic_DNA"/>
</dbReference>
<evidence type="ECO:0000313" key="1">
    <source>
        <dbReference type="EMBL" id="AZA86111.1"/>
    </source>
</evidence>
<evidence type="ECO:0000313" key="4">
    <source>
        <dbReference type="Proteomes" id="UP000281741"/>
    </source>
</evidence>
<gene>
    <name evidence="1" type="ORF">EG349_04575</name>
    <name evidence="2" type="ORF">EG353_02600</name>
</gene>
<evidence type="ECO:0008006" key="5">
    <source>
        <dbReference type="Google" id="ProtNLM"/>
    </source>
</evidence>
<organism evidence="1 3">
    <name type="scientific">Chryseobacterium shandongense</name>
    <dbReference type="NCBI Taxonomy" id="1493872"/>
    <lineage>
        <taxon>Bacteria</taxon>
        <taxon>Pseudomonadati</taxon>
        <taxon>Bacteroidota</taxon>
        <taxon>Flavobacteriia</taxon>
        <taxon>Flavobacteriales</taxon>
        <taxon>Weeksellaceae</taxon>
        <taxon>Chryseobacterium group</taxon>
        <taxon>Chryseobacterium</taxon>
    </lineage>
</organism>
<dbReference type="Proteomes" id="UP000274073">
    <property type="component" value="Chromosome"/>
</dbReference>
<protein>
    <recommendedName>
        <fullName evidence="5">Lipoprotein</fullName>
    </recommendedName>
</protein>
<keyword evidence="4" id="KW-1185">Reference proteome</keyword>
<sequence length="219" mass="25257">MKLKPLLFICLISILSCKSNDSFSLKKMSTSERYDYISSNLKSKKGSELGNFVYHIKLSEVDLKPYNRILFEKLETAVFPYDMYIVSKLLIENGGDKSAIENTLNSKIKIWDVGNWSEKFWDLIQNNNLKIKKSQYYSSDSTIQKYNIPEFMKIKLANNELGENPLLMVDWKIVNYENGKLIEALNKLNIKQIDITPKSQSVSLYGKRGIDGLMRVSTN</sequence>
<evidence type="ECO:0000313" key="3">
    <source>
        <dbReference type="Proteomes" id="UP000274073"/>
    </source>
</evidence>
<dbReference type="EMBL" id="CP033912">
    <property type="protein sequence ID" value="AZA94519.1"/>
    <property type="molecule type" value="Genomic_DNA"/>
</dbReference>
<dbReference type="PROSITE" id="PS51257">
    <property type="entry name" value="PROKAR_LIPOPROTEIN"/>
    <property type="match status" value="1"/>
</dbReference>
<accession>A0AAD0Y990</accession>
<dbReference type="Proteomes" id="UP000281741">
    <property type="component" value="Chromosome"/>
</dbReference>